<dbReference type="InterPro" id="IPR006699">
    <property type="entry name" value="GlpP"/>
</dbReference>
<dbReference type="Gene3D" id="3.20.20.70">
    <property type="entry name" value="Aldolase class I"/>
    <property type="match status" value="1"/>
</dbReference>
<dbReference type="Proteomes" id="UP000181884">
    <property type="component" value="Unassembled WGS sequence"/>
</dbReference>
<reference evidence="2 3" key="1">
    <citation type="submission" date="2014-12" db="EMBL/GenBank/DDBJ databases">
        <title>Draft genome sequences of 29 type strains of Enterococci.</title>
        <authorList>
            <person name="Zhong Z."/>
            <person name="Sun Z."/>
            <person name="Liu W."/>
            <person name="Zhang W."/>
            <person name="Zhang H."/>
        </authorList>
    </citation>
    <scope>NUCLEOTIDE SEQUENCE [LARGE SCALE GENOMIC DNA]</scope>
    <source>
        <strain evidence="2 3">DSM 17029</strain>
    </source>
</reference>
<evidence type="ECO:0000313" key="3">
    <source>
        <dbReference type="Proteomes" id="UP000181884"/>
    </source>
</evidence>
<dbReference type="RefSeq" id="WP_067393672.1">
    <property type="nucleotide sequence ID" value="NZ_JXKH01000005.1"/>
</dbReference>
<sequence length="187" mass="19998">MSRIKDLIEANPVIPAINRLSQLPEVIEGDSEVVFILTGDIMNLPKIVERLKKAGKTVFVNIDLIDGLSGKKIAIEYIKKVTAADGIITSKAVLVAEAKRAGLMTVHRYFILDSRSLIALKGQYQISKADVVEIMPGLMPSVIKQIAQAGATPVIASGLVCDKEDILAALNSGALGISTTNEACWSI</sequence>
<dbReference type="EMBL" id="JXKH01000005">
    <property type="protein sequence ID" value="OJG18154.1"/>
    <property type="molecule type" value="Genomic_DNA"/>
</dbReference>
<dbReference type="PIRSF" id="PIRSF016897">
    <property type="entry name" value="GlpP"/>
    <property type="match status" value="1"/>
</dbReference>
<evidence type="ECO:0000256" key="1">
    <source>
        <dbReference type="PIRNR" id="PIRNR016897"/>
    </source>
</evidence>
<dbReference type="Pfam" id="PF04309">
    <property type="entry name" value="G3P_antiterm"/>
    <property type="match status" value="1"/>
</dbReference>
<evidence type="ECO:0000313" key="2">
    <source>
        <dbReference type="EMBL" id="OJG18154.1"/>
    </source>
</evidence>
<keyword evidence="1" id="KW-0805">Transcription regulation</keyword>
<comment type="function">
    <text evidence="1">Regulates expression of the glpD operon. In the presence of glycerol 3-phosphate (G3P) causes antitermination of transcription of glpD at the inverted repeat of the leader region to enhance its transcription. Binds and stabilizes glpD leader mRNA.</text>
</comment>
<protein>
    <recommendedName>
        <fullName evidence="1">Glycerol uptake operon antiterminator regulatory protein</fullName>
    </recommendedName>
</protein>
<keyword evidence="1" id="KW-0804">Transcription</keyword>
<dbReference type="STRING" id="214095.RU97_GL002227"/>
<dbReference type="AlphaFoldDB" id="A0A1L8REJ7"/>
<accession>A0A1L8REJ7</accession>
<dbReference type="PANTHER" id="PTHR35787:SF1">
    <property type="entry name" value="GLYCEROL UPTAKE OPERON ANTITERMINATOR REGULATORY PROTEIN"/>
    <property type="match status" value="1"/>
</dbReference>
<organism evidence="2 3">
    <name type="scientific">Enterococcus canis</name>
    <dbReference type="NCBI Taxonomy" id="214095"/>
    <lineage>
        <taxon>Bacteria</taxon>
        <taxon>Bacillati</taxon>
        <taxon>Bacillota</taxon>
        <taxon>Bacilli</taxon>
        <taxon>Lactobacillales</taxon>
        <taxon>Enterococcaceae</taxon>
        <taxon>Enterococcus</taxon>
    </lineage>
</organism>
<dbReference type="SUPFAM" id="SSF110391">
    <property type="entry name" value="GlpP-like"/>
    <property type="match status" value="1"/>
</dbReference>
<keyword evidence="1" id="KW-0319">Glycerol metabolism</keyword>
<comment type="caution">
    <text evidence="2">The sequence shown here is derived from an EMBL/GenBank/DDBJ whole genome shotgun (WGS) entry which is preliminary data.</text>
</comment>
<name>A0A1L8REJ7_9ENTE</name>
<keyword evidence="1" id="KW-0694">RNA-binding</keyword>
<keyword evidence="3" id="KW-1185">Reference proteome</keyword>
<dbReference type="GO" id="GO:0006355">
    <property type="term" value="P:regulation of DNA-templated transcription"/>
    <property type="evidence" value="ECO:0007669"/>
    <property type="project" value="InterPro"/>
</dbReference>
<dbReference type="InterPro" id="IPR013785">
    <property type="entry name" value="Aldolase_TIM"/>
</dbReference>
<dbReference type="GO" id="GO:0006071">
    <property type="term" value="P:glycerol metabolic process"/>
    <property type="evidence" value="ECO:0007669"/>
    <property type="project" value="UniProtKB-UniRule"/>
</dbReference>
<dbReference type="GO" id="GO:0003723">
    <property type="term" value="F:RNA binding"/>
    <property type="evidence" value="ECO:0007669"/>
    <property type="project" value="UniProtKB-KW"/>
</dbReference>
<dbReference type="PANTHER" id="PTHR35787">
    <property type="entry name" value="GLYCEROL UPTAKE OPERON ANTITERMINATOR REGULATORY PROTEIN"/>
    <property type="match status" value="1"/>
</dbReference>
<proteinExistence type="predicted"/>
<gene>
    <name evidence="2" type="ORF">RU97_GL002227</name>
</gene>